<dbReference type="OrthoDB" id="4337792at2759"/>
<evidence type="ECO:0000256" key="3">
    <source>
        <dbReference type="ARBA" id="ARBA00023015"/>
    </source>
</evidence>
<dbReference type="GO" id="GO:0008270">
    <property type="term" value="F:zinc ion binding"/>
    <property type="evidence" value="ECO:0007669"/>
    <property type="project" value="InterPro"/>
</dbReference>
<feature type="domain" description="Xylanolytic transcriptional activator regulatory" evidence="8">
    <location>
        <begin position="285"/>
        <end position="359"/>
    </location>
</feature>
<evidence type="ECO:0000256" key="5">
    <source>
        <dbReference type="ARBA" id="ARBA00023163"/>
    </source>
</evidence>
<feature type="compositionally biased region" description="Polar residues" evidence="7">
    <location>
        <begin position="28"/>
        <end position="44"/>
    </location>
</feature>
<dbReference type="Proteomes" id="UP000249619">
    <property type="component" value="Unassembled WGS sequence"/>
</dbReference>
<keyword evidence="5" id="KW-0804">Transcription</keyword>
<accession>A0A364N188</accession>
<dbReference type="AlphaFoldDB" id="A0A364N188"/>
<organism evidence="9 10">
    <name type="scientific">Stemphylium lycopersici</name>
    <name type="common">Tomato gray leaf spot disease fungus</name>
    <name type="synonym">Thyrospora lycopersici</name>
    <dbReference type="NCBI Taxonomy" id="183478"/>
    <lineage>
        <taxon>Eukaryota</taxon>
        <taxon>Fungi</taxon>
        <taxon>Dikarya</taxon>
        <taxon>Ascomycota</taxon>
        <taxon>Pezizomycotina</taxon>
        <taxon>Dothideomycetes</taxon>
        <taxon>Pleosporomycetidae</taxon>
        <taxon>Pleosporales</taxon>
        <taxon>Pleosporineae</taxon>
        <taxon>Pleosporaceae</taxon>
        <taxon>Stemphylium</taxon>
    </lineage>
</organism>
<dbReference type="SMART" id="SM00906">
    <property type="entry name" value="Fungal_trans"/>
    <property type="match status" value="1"/>
</dbReference>
<keyword evidence="3" id="KW-0805">Transcription regulation</keyword>
<dbReference type="GO" id="GO:0006351">
    <property type="term" value="P:DNA-templated transcription"/>
    <property type="evidence" value="ECO:0007669"/>
    <property type="project" value="InterPro"/>
</dbReference>
<evidence type="ECO:0000256" key="6">
    <source>
        <dbReference type="ARBA" id="ARBA00023242"/>
    </source>
</evidence>
<dbReference type="InterPro" id="IPR051430">
    <property type="entry name" value="Fungal_TF_Env_Response"/>
</dbReference>
<dbReference type="CDD" id="cd12148">
    <property type="entry name" value="fungal_TF_MHR"/>
    <property type="match status" value="1"/>
</dbReference>
<keyword evidence="1" id="KW-0479">Metal-binding</keyword>
<feature type="compositionally biased region" description="Polar residues" evidence="7">
    <location>
        <begin position="52"/>
        <end position="63"/>
    </location>
</feature>
<dbReference type="GO" id="GO:0005634">
    <property type="term" value="C:nucleus"/>
    <property type="evidence" value="ECO:0007669"/>
    <property type="project" value="TreeGrafter"/>
</dbReference>
<dbReference type="Pfam" id="PF04082">
    <property type="entry name" value="Fungal_trans"/>
    <property type="match status" value="1"/>
</dbReference>
<dbReference type="InterPro" id="IPR007219">
    <property type="entry name" value="XnlR_reg_dom"/>
</dbReference>
<reference evidence="10" key="1">
    <citation type="submission" date="2018-05" db="EMBL/GenBank/DDBJ databases">
        <title>Draft genome sequence of Stemphylium lycopersici strain CIDEFI 213.</title>
        <authorList>
            <person name="Medina R."/>
            <person name="Franco M.E.E."/>
            <person name="Lucentini C.G."/>
            <person name="Saparrat M.C.N."/>
            <person name="Balatti P.A."/>
        </authorList>
    </citation>
    <scope>NUCLEOTIDE SEQUENCE [LARGE SCALE GENOMIC DNA]</scope>
    <source>
        <strain evidence="10">CIDEFI 213</strain>
    </source>
</reference>
<proteinExistence type="predicted"/>
<keyword evidence="6" id="KW-0539">Nucleus</keyword>
<name>A0A364N188_STELY</name>
<feature type="region of interest" description="Disordered" evidence="7">
    <location>
        <begin position="643"/>
        <end position="678"/>
    </location>
</feature>
<evidence type="ECO:0000313" key="9">
    <source>
        <dbReference type="EMBL" id="RAR09125.1"/>
    </source>
</evidence>
<dbReference type="GO" id="GO:0000978">
    <property type="term" value="F:RNA polymerase II cis-regulatory region sequence-specific DNA binding"/>
    <property type="evidence" value="ECO:0007669"/>
    <property type="project" value="TreeGrafter"/>
</dbReference>
<dbReference type="PANTHER" id="PTHR31944:SF131">
    <property type="entry name" value="HEME-RESPONSIVE ZINC FINGER TRANSCRIPTION FACTOR HAP1"/>
    <property type="match status" value="1"/>
</dbReference>
<evidence type="ECO:0000259" key="8">
    <source>
        <dbReference type="SMART" id="SM00906"/>
    </source>
</evidence>
<evidence type="ECO:0000256" key="1">
    <source>
        <dbReference type="ARBA" id="ARBA00022723"/>
    </source>
</evidence>
<keyword evidence="2" id="KW-0862">Zinc</keyword>
<evidence type="ECO:0000313" key="10">
    <source>
        <dbReference type="Proteomes" id="UP000249619"/>
    </source>
</evidence>
<gene>
    <name evidence="9" type="ORF">DDE83_005667</name>
</gene>
<sequence>MDPQSDDEGLLCLASNAAFARPQRPGIRSQSDQSPEGATSASHSNEPEAENSARSSHQPSGPSTEFDAMVNRYVAPGVFGEHDKLKPLPIGRPCFNLSSQPDNEQNTMYEAPGETNTTLNYDTNKKEVNKSTELYSTVVEIKRLGRTTRASRMSQPSISPELQASIPSKEISDKLVDCYLRTFEGVFRVLHVPSFRRVYDAYWLGTIPSKPSIVHKFLLVYAIGVPFYTGPEQVKLRVSAAKWIQGAINWQNAPNADTRLNMMGLQIQILTLIARQVCNIDGDHIWISAGTLLRTAMHLGLHRDPSHFPKISVYHGEMRRRLWATVLEITAQSSLDMGMPPMVSVNDYDTRPPSNVNDEDMGDDIDTPLNVKPTSSFTESSIQIAFAQTLPTRLEIIRLINNLRFNLSYEDVLHIGSELIKTSRETTTFFKSALALDCNITPFQIKMSDTLVRRFVLCLHRPYFSKANDNPRYHYSRKICLETSLAIYAPATELSPGEEDDWTRMTHRCSGFFKSFFLYAMSTVYYELNSQITEKQEEASLFAPLISTSSSTSSPRLPSLPAQYQPLRAVLESARSTAVARIRNGETNAKGLVFLNCALARIDALISGTDPEAAILAAAKTSTKDARRIITAVYREEHGEDVDLDFASSGPSKGKEAAGRRDGVEDVTGRNPPAETHYATEHQPDLDRFPPSFDAMDGLNMMNATDLSDLSGGLDMHLDAYMQGQEAMNTGNEYHFGRSPEWFYDLDAWASTGNFGHFGYGV</sequence>
<comment type="caution">
    <text evidence="9">The sequence shown here is derived from an EMBL/GenBank/DDBJ whole genome shotgun (WGS) entry which is preliminary data.</text>
</comment>
<evidence type="ECO:0000256" key="7">
    <source>
        <dbReference type="SAM" id="MobiDB-lite"/>
    </source>
</evidence>
<dbReference type="PANTHER" id="PTHR31944">
    <property type="entry name" value="HEME-RESPONSIVE ZINC FINGER TRANSCRIPTION FACTOR HAP1"/>
    <property type="match status" value="1"/>
</dbReference>
<feature type="compositionally biased region" description="Basic and acidic residues" evidence="7">
    <location>
        <begin position="653"/>
        <end position="668"/>
    </location>
</feature>
<keyword evidence="10" id="KW-1185">Reference proteome</keyword>
<protein>
    <submittedName>
        <fullName evidence="9">C6 zinc finger domain-containing protein</fullName>
    </submittedName>
</protein>
<evidence type="ECO:0000256" key="4">
    <source>
        <dbReference type="ARBA" id="ARBA00023125"/>
    </source>
</evidence>
<keyword evidence="4" id="KW-0238">DNA-binding</keyword>
<evidence type="ECO:0000256" key="2">
    <source>
        <dbReference type="ARBA" id="ARBA00022833"/>
    </source>
</evidence>
<dbReference type="GO" id="GO:0001228">
    <property type="term" value="F:DNA-binding transcription activator activity, RNA polymerase II-specific"/>
    <property type="evidence" value="ECO:0007669"/>
    <property type="project" value="TreeGrafter"/>
</dbReference>
<feature type="region of interest" description="Disordered" evidence="7">
    <location>
        <begin position="17"/>
        <end position="65"/>
    </location>
</feature>
<dbReference type="EMBL" id="QGDH01000079">
    <property type="protein sequence ID" value="RAR09125.1"/>
    <property type="molecule type" value="Genomic_DNA"/>
</dbReference>